<proteinExistence type="predicted"/>
<organism evidence="3 4">
    <name type="scientific">Brevibacterium senegalense</name>
    <dbReference type="NCBI Taxonomy" id="1033736"/>
    <lineage>
        <taxon>Bacteria</taxon>
        <taxon>Bacillati</taxon>
        <taxon>Actinomycetota</taxon>
        <taxon>Actinomycetes</taxon>
        <taxon>Micrococcales</taxon>
        <taxon>Brevibacteriaceae</taxon>
        <taxon>Brevibacterium</taxon>
    </lineage>
</organism>
<protein>
    <submittedName>
        <fullName evidence="3">Uncharacterized protein</fullName>
    </submittedName>
</protein>
<gene>
    <name evidence="3" type="ORF">K8V08_06355</name>
</gene>
<evidence type="ECO:0000313" key="3">
    <source>
        <dbReference type="EMBL" id="HJG80015.1"/>
    </source>
</evidence>
<evidence type="ECO:0000256" key="2">
    <source>
        <dbReference type="SAM" id="Phobius"/>
    </source>
</evidence>
<comment type="caution">
    <text evidence="3">The sequence shown here is derived from an EMBL/GenBank/DDBJ whole genome shotgun (WGS) entry which is preliminary data.</text>
</comment>
<reference evidence="3" key="2">
    <citation type="submission" date="2021-09" db="EMBL/GenBank/DDBJ databases">
        <authorList>
            <person name="Gilroy R."/>
        </authorList>
    </citation>
    <scope>NUCLEOTIDE SEQUENCE</scope>
    <source>
        <strain evidence="3">ChiGjej5B5-7349</strain>
    </source>
</reference>
<feature type="transmembrane region" description="Helical" evidence="2">
    <location>
        <begin position="147"/>
        <end position="169"/>
    </location>
</feature>
<evidence type="ECO:0000256" key="1">
    <source>
        <dbReference type="SAM" id="MobiDB-lite"/>
    </source>
</evidence>
<feature type="region of interest" description="Disordered" evidence="1">
    <location>
        <begin position="177"/>
        <end position="207"/>
    </location>
</feature>
<feature type="compositionally biased region" description="Gly residues" evidence="1">
    <location>
        <begin position="119"/>
        <end position="131"/>
    </location>
</feature>
<keyword evidence="2" id="KW-0812">Transmembrane</keyword>
<feature type="compositionally biased region" description="Low complexity" evidence="1">
    <location>
        <begin position="177"/>
        <end position="191"/>
    </location>
</feature>
<reference evidence="3" key="1">
    <citation type="journal article" date="2021" name="PeerJ">
        <title>Extensive microbial diversity within the chicken gut microbiome revealed by metagenomics and culture.</title>
        <authorList>
            <person name="Gilroy R."/>
            <person name="Ravi A."/>
            <person name="Getino M."/>
            <person name="Pursley I."/>
            <person name="Horton D.L."/>
            <person name="Alikhan N.F."/>
            <person name="Baker D."/>
            <person name="Gharbi K."/>
            <person name="Hall N."/>
            <person name="Watson M."/>
            <person name="Adriaenssens E.M."/>
            <person name="Foster-Nyarko E."/>
            <person name="Jarju S."/>
            <person name="Secka A."/>
            <person name="Antonio M."/>
            <person name="Oren A."/>
            <person name="Chaudhuri R.R."/>
            <person name="La Ragione R."/>
            <person name="Hildebrand F."/>
            <person name="Pallen M.J."/>
        </authorList>
    </citation>
    <scope>NUCLEOTIDE SEQUENCE</scope>
    <source>
        <strain evidence="3">ChiGjej5B5-7349</strain>
    </source>
</reference>
<evidence type="ECO:0000313" key="4">
    <source>
        <dbReference type="Proteomes" id="UP000784435"/>
    </source>
</evidence>
<dbReference type="Proteomes" id="UP000784435">
    <property type="component" value="Unassembled WGS sequence"/>
</dbReference>
<dbReference type="EMBL" id="DYUK01000136">
    <property type="protein sequence ID" value="HJG80015.1"/>
    <property type="molecule type" value="Genomic_DNA"/>
</dbReference>
<feature type="region of interest" description="Disordered" evidence="1">
    <location>
        <begin position="1"/>
        <end position="135"/>
    </location>
</feature>
<dbReference type="AlphaFoldDB" id="A0A921MDC8"/>
<sequence>MSSPQHSAPPSRPRIRKAHSDAHDYSTPGGPSYAPNGPPPQSAAHDRSTYYEYIARHGGENRTPGVSAPAVGSPDSAHADSGSAPNSSTPYGSAQQGSAPQGSGPHGAGAVGSAPPGGTPNGGAPHGGGPAAPGSPGAPAPFRLRGLLVGIVVLAVVVTVTIVLGAVFLGPDRGMQATDAPSSDAQSSAPTTGTGESSPDATSQATAGEQLTAEVDEGTQIAQDRLAEQWVVQLSAKKPGLEANGKTWAEEDILAEFTENQRRHPEAILLWSGDWSSFRLDDFWVTVLAEPYDTPEEALETCRNLGLDRDNCFAKKLSTSEGPDGTTLLND</sequence>
<feature type="compositionally biased region" description="Polar residues" evidence="1">
    <location>
        <begin position="83"/>
        <end position="101"/>
    </location>
</feature>
<keyword evidence="2" id="KW-1133">Transmembrane helix</keyword>
<name>A0A921MDC8_9MICO</name>
<keyword evidence="2" id="KW-0472">Membrane</keyword>
<feature type="compositionally biased region" description="Basic and acidic residues" evidence="1">
    <location>
        <begin position="44"/>
        <end position="60"/>
    </location>
</feature>
<feature type="compositionally biased region" description="Polar residues" evidence="1">
    <location>
        <begin position="192"/>
        <end position="207"/>
    </location>
</feature>
<accession>A0A921MDC8</accession>